<dbReference type="NCBIfam" id="NF001299">
    <property type="entry name" value="PRK00241.1"/>
    <property type="match status" value="1"/>
</dbReference>
<keyword evidence="5" id="KW-0479">Metal-binding</keyword>
<dbReference type="InterPro" id="IPR050241">
    <property type="entry name" value="NAD-cap_RNA_hydrolase_NudC"/>
</dbReference>
<sequence>MRHAEEVTFGGSGLDRAAEIRGDVGALAAAMQDPAARTVLIWRGKPLVSGEDALQALRLPLDHPILAEAGGPPILLGREDGAAVFAHDISGWVPEDFDAEAQASFLDPTEYSHGTCPEGRFAELRRIMTQLTPRDAELVATAKAVFGWHASHKFCSRCGVASEMHQAGWQRICPACGAQHFPRTDPVVIMLITRGNRALLGRSPVWPQGMYSCLAGFVEPGETIEAAVRREVWEEAGIRVGSVRYLASQPWAFPTSLMFGCHGEALNEDITIDPAELEDAMWITREDLAEAAAGQRPDLLPARKGAIAHFLLHNWMADRLD</sequence>
<dbReference type="SUPFAM" id="SSF55811">
    <property type="entry name" value="Nudix"/>
    <property type="match status" value="1"/>
</dbReference>
<gene>
    <name evidence="11" type="primary">nudC</name>
    <name evidence="11" type="ORF">ANTHELSMS3_00345</name>
</gene>
<evidence type="ECO:0000256" key="5">
    <source>
        <dbReference type="ARBA" id="ARBA00022723"/>
    </source>
</evidence>
<dbReference type="Pfam" id="PF09297">
    <property type="entry name" value="Zn_ribbon_NUD"/>
    <property type="match status" value="1"/>
</dbReference>
<dbReference type="GO" id="GO:0035529">
    <property type="term" value="F:NADH pyrophosphatase activity"/>
    <property type="evidence" value="ECO:0007669"/>
    <property type="project" value="TreeGrafter"/>
</dbReference>
<evidence type="ECO:0000256" key="3">
    <source>
        <dbReference type="ARBA" id="ARBA00009595"/>
    </source>
</evidence>
<dbReference type="GO" id="GO:0110153">
    <property type="term" value="F:RNA NAD-cap (NMN-forming) hydrolase activity"/>
    <property type="evidence" value="ECO:0007669"/>
    <property type="project" value="RHEA"/>
</dbReference>
<dbReference type="InterPro" id="IPR015376">
    <property type="entry name" value="Znr_NADH_PPase"/>
</dbReference>
<dbReference type="Gene3D" id="3.90.79.10">
    <property type="entry name" value="Nucleoside Triphosphate Pyrophosphohydrolase"/>
    <property type="match status" value="1"/>
</dbReference>
<evidence type="ECO:0000256" key="9">
    <source>
        <dbReference type="ARBA" id="ARBA00023679"/>
    </source>
</evidence>
<dbReference type="InterPro" id="IPR020084">
    <property type="entry name" value="NUDIX_hydrolase_CS"/>
</dbReference>
<dbReference type="PANTHER" id="PTHR42904">
    <property type="entry name" value="NUDIX HYDROLASE, NUDC SUBFAMILY"/>
    <property type="match status" value="1"/>
</dbReference>
<keyword evidence="6 11" id="KW-0378">Hydrolase</keyword>
<dbReference type="InterPro" id="IPR015375">
    <property type="entry name" value="NADH_PPase-like_N"/>
</dbReference>
<comment type="catalytic activity">
    <reaction evidence="9">
        <text>a 5'-end NAD(+)-phospho-ribonucleoside in mRNA + H2O = a 5'-end phospho-adenosine-phospho-ribonucleoside in mRNA + beta-nicotinamide D-ribonucleotide + 2 H(+)</text>
        <dbReference type="Rhea" id="RHEA:60876"/>
        <dbReference type="Rhea" id="RHEA-COMP:15698"/>
        <dbReference type="Rhea" id="RHEA-COMP:15719"/>
        <dbReference type="ChEBI" id="CHEBI:14649"/>
        <dbReference type="ChEBI" id="CHEBI:15377"/>
        <dbReference type="ChEBI" id="CHEBI:15378"/>
        <dbReference type="ChEBI" id="CHEBI:144029"/>
        <dbReference type="ChEBI" id="CHEBI:144051"/>
    </reaction>
    <physiologicalReaction direction="left-to-right" evidence="9">
        <dbReference type="Rhea" id="RHEA:60877"/>
    </physiologicalReaction>
</comment>
<dbReference type="CDD" id="cd03429">
    <property type="entry name" value="NUDIX_NADH_pyrophosphatase_Nudt13"/>
    <property type="match status" value="1"/>
</dbReference>
<evidence type="ECO:0000256" key="1">
    <source>
        <dbReference type="ARBA" id="ARBA00001946"/>
    </source>
</evidence>
<dbReference type="InterPro" id="IPR000086">
    <property type="entry name" value="NUDIX_hydrolase_dom"/>
</dbReference>
<dbReference type="Pfam" id="PF00293">
    <property type="entry name" value="NUDIX"/>
    <property type="match status" value="1"/>
</dbReference>
<comment type="cofactor">
    <cofactor evidence="1">
        <name>Mg(2+)</name>
        <dbReference type="ChEBI" id="CHEBI:18420"/>
    </cofactor>
</comment>
<dbReference type="PANTHER" id="PTHR42904:SF6">
    <property type="entry name" value="NAD-CAPPED RNA HYDROLASE NUDT12"/>
    <property type="match status" value="1"/>
</dbReference>
<dbReference type="AlphaFoldDB" id="A0A222DYN4"/>
<dbReference type="KEGG" id="aht:ANTHELSMS3_00345"/>
<evidence type="ECO:0000256" key="6">
    <source>
        <dbReference type="ARBA" id="ARBA00022801"/>
    </source>
</evidence>
<accession>A0A222DYN4</accession>
<dbReference type="EC" id="3.6.1.22" evidence="4"/>
<keyword evidence="12" id="KW-1185">Reference proteome</keyword>
<name>A0A222DYN4_9RHOB</name>
<dbReference type="GO" id="GO:0005829">
    <property type="term" value="C:cytosol"/>
    <property type="evidence" value="ECO:0007669"/>
    <property type="project" value="TreeGrafter"/>
</dbReference>
<evidence type="ECO:0000256" key="4">
    <source>
        <dbReference type="ARBA" id="ARBA00012381"/>
    </source>
</evidence>
<proteinExistence type="inferred from homology"/>
<evidence type="ECO:0000256" key="8">
    <source>
        <dbReference type="ARBA" id="ARBA00023027"/>
    </source>
</evidence>
<comment type="cofactor">
    <cofactor evidence="2">
        <name>Zn(2+)</name>
        <dbReference type="ChEBI" id="CHEBI:29105"/>
    </cofactor>
</comment>
<dbReference type="Pfam" id="PF09296">
    <property type="entry name" value="NUDIX-like"/>
    <property type="match status" value="1"/>
</dbReference>
<organism evidence="11 12">
    <name type="scientific">Antarctobacter heliothermus</name>
    <dbReference type="NCBI Taxonomy" id="74033"/>
    <lineage>
        <taxon>Bacteria</taxon>
        <taxon>Pseudomonadati</taxon>
        <taxon>Pseudomonadota</taxon>
        <taxon>Alphaproteobacteria</taxon>
        <taxon>Rhodobacterales</taxon>
        <taxon>Roseobacteraceae</taxon>
        <taxon>Antarctobacter</taxon>
    </lineage>
</organism>
<evidence type="ECO:0000259" key="10">
    <source>
        <dbReference type="PROSITE" id="PS51462"/>
    </source>
</evidence>
<dbReference type="InterPro" id="IPR049734">
    <property type="entry name" value="NudC-like_C"/>
</dbReference>
<dbReference type="RefSeq" id="WP_094033371.1">
    <property type="nucleotide sequence ID" value="NZ_CP022540.1"/>
</dbReference>
<keyword evidence="8" id="KW-0520">NAD</keyword>
<keyword evidence="7" id="KW-0460">Magnesium</keyword>
<evidence type="ECO:0000256" key="2">
    <source>
        <dbReference type="ARBA" id="ARBA00001947"/>
    </source>
</evidence>
<comment type="similarity">
    <text evidence="3">Belongs to the Nudix hydrolase family. NudC subfamily.</text>
</comment>
<dbReference type="GO" id="GO:0046872">
    <property type="term" value="F:metal ion binding"/>
    <property type="evidence" value="ECO:0007669"/>
    <property type="project" value="UniProtKB-KW"/>
</dbReference>
<evidence type="ECO:0000256" key="7">
    <source>
        <dbReference type="ARBA" id="ARBA00022842"/>
    </source>
</evidence>
<dbReference type="Proteomes" id="UP000203589">
    <property type="component" value="Chromosome"/>
</dbReference>
<dbReference type="OrthoDB" id="9791656at2"/>
<dbReference type="GO" id="GO:0006742">
    <property type="term" value="P:NADP+ catabolic process"/>
    <property type="evidence" value="ECO:0007669"/>
    <property type="project" value="TreeGrafter"/>
</dbReference>
<evidence type="ECO:0000313" key="12">
    <source>
        <dbReference type="Proteomes" id="UP000203589"/>
    </source>
</evidence>
<evidence type="ECO:0000313" key="11">
    <source>
        <dbReference type="EMBL" id="ASP19069.1"/>
    </source>
</evidence>
<dbReference type="GO" id="GO:0019677">
    <property type="term" value="P:NAD+ catabolic process"/>
    <property type="evidence" value="ECO:0007669"/>
    <property type="project" value="TreeGrafter"/>
</dbReference>
<dbReference type="PROSITE" id="PS00893">
    <property type="entry name" value="NUDIX_BOX"/>
    <property type="match status" value="1"/>
</dbReference>
<protein>
    <recommendedName>
        <fullName evidence="4">NAD(+) diphosphatase</fullName>
        <ecNumber evidence="4">3.6.1.22</ecNumber>
    </recommendedName>
</protein>
<reference evidence="11 12" key="1">
    <citation type="submission" date="2017-07" db="EMBL/GenBank/DDBJ databases">
        <title>Genome Sequence of Antarctobacter heliothermus Strain SMS3 Isolated from a culture of the Diatom Skeletonema marinoi.</title>
        <authorList>
            <person name="Topel M."/>
            <person name="Pinder M.I.M."/>
            <person name="Johansson O.N."/>
            <person name="Kourtchenko O."/>
            <person name="Godhe A."/>
            <person name="Clarke A.K."/>
        </authorList>
    </citation>
    <scope>NUCLEOTIDE SEQUENCE [LARGE SCALE GENOMIC DNA]</scope>
    <source>
        <strain evidence="11 12">SMS3</strain>
    </source>
</reference>
<dbReference type="Gene3D" id="3.90.79.20">
    <property type="match status" value="1"/>
</dbReference>
<dbReference type="InterPro" id="IPR015797">
    <property type="entry name" value="NUDIX_hydrolase-like_dom_sf"/>
</dbReference>
<dbReference type="PROSITE" id="PS51462">
    <property type="entry name" value="NUDIX"/>
    <property type="match status" value="1"/>
</dbReference>
<feature type="domain" description="Nudix hydrolase" evidence="10">
    <location>
        <begin position="182"/>
        <end position="313"/>
    </location>
</feature>
<dbReference type="EMBL" id="CP022540">
    <property type="protein sequence ID" value="ASP19069.1"/>
    <property type="molecule type" value="Genomic_DNA"/>
</dbReference>